<evidence type="ECO:0000256" key="1">
    <source>
        <dbReference type="SAM" id="SignalP"/>
    </source>
</evidence>
<comment type="caution">
    <text evidence="2">The sequence shown here is derived from an EMBL/GenBank/DDBJ whole genome shotgun (WGS) entry which is preliminary data.</text>
</comment>
<dbReference type="EMBL" id="JABBFW010000004">
    <property type="protein sequence ID" value="NML15023.1"/>
    <property type="molecule type" value="Genomic_DNA"/>
</dbReference>
<dbReference type="InterPro" id="IPR038483">
    <property type="entry name" value="YcfL-like_sf"/>
</dbReference>
<keyword evidence="3" id="KW-1185">Reference proteome</keyword>
<organism evidence="2 3">
    <name type="scientific">Azohydromonas caseinilytica</name>
    <dbReference type="NCBI Taxonomy" id="2728836"/>
    <lineage>
        <taxon>Bacteria</taxon>
        <taxon>Pseudomonadati</taxon>
        <taxon>Pseudomonadota</taxon>
        <taxon>Betaproteobacteria</taxon>
        <taxon>Burkholderiales</taxon>
        <taxon>Sphaerotilaceae</taxon>
        <taxon>Azohydromonas</taxon>
    </lineage>
</organism>
<dbReference type="Proteomes" id="UP000574067">
    <property type="component" value="Unassembled WGS sequence"/>
</dbReference>
<dbReference type="Gene3D" id="2.60.40.3230">
    <property type="match status" value="1"/>
</dbReference>
<dbReference type="RefSeq" id="WP_169159921.1">
    <property type="nucleotide sequence ID" value="NZ_JABBFW010000004.1"/>
</dbReference>
<sequence length="130" mass="14239">MIHALRAAGLCAALLLTAALPAVAQSDAQGMSPAILSKLATRGDLKSVRVAEIRMARRNDMLVVEADFQNPERRDRFVYYRFRWLDGGGMQVGDGEGWKQLSLLGQQLQPVKAVAPSPAAADFRIEFNVE</sequence>
<dbReference type="AlphaFoldDB" id="A0A848F9L0"/>
<feature type="chain" id="PRO_5032560267" evidence="1">
    <location>
        <begin position="25"/>
        <end position="130"/>
    </location>
</feature>
<dbReference type="Pfam" id="PF07233">
    <property type="entry name" value="DUF1425"/>
    <property type="match status" value="1"/>
</dbReference>
<protein>
    <submittedName>
        <fullName evidence="2">YcfL family protein</fullName>
    </submittedName>
</protein>
<dbReference type="InterPro" id="IPR010824">
    <property type="entry name" value="DUF1425"/>
</dbReference>
<keyword evidence="1" id="KW-0732">Signal</keyword>
<proteinExistence type="predicted"/>
<evidence type="ECO:0000313" key="3">
    <source>
        <dbReference type="Proteomes" id="UP000574067"/>
    </source>
</evidence>
<evidence type="ECO:0000313" key="2">
    <source>
        <dbReference type="EMBL" id="NML15023.1"/>
    </source>
</evidence>
<reference evidence="2 3" key="1">
    <citation type="submission" date="2020-04" db="EMBL/GenBank/DDBJ databases">
        <title>Azohydromonas sp. isolated from soil.</title>
        <authorList>
            <person name="Dahal R.H."/>
        </authorList>
    </citation>
    <scope>NUCLEOTIDE SEQUENCE [LARGE SCALE GENOMIC DNA]</scope>
    <source>
        <strain evidence="2 3">G-1-1-14</strain>
    </source>
</reference>
<accession>A0A848F9L0</accession>
<gene>
    <name evidence="2" type="ORF">HHL10_08540</name>
</gene>
<feature type="signal peptide" evidence="1">
    <location>
        <begin position="1"/>
        <end position="24"/>
    </location>
</feature>
<name>A0A848F9L0_9BURK</name>
<dbReference type="CDD" id="cd09030">
    <property type="entry name" value="DUF1425"/>
    <property type="match status" value="1"/>
</dbReference>